<dbReference type="STRING" id="243090.RB5267"/>
<dbReference type="Proteomes" id="UP000001025">
    <property type="component" value="Chromosome"/>
</dbReference>
<dbReference type="EMBL" id="BX294141">
    <property type="protein sequence ID" value="CAD78383.1"/>
    <property type="molecule type" value="Genomic_DNA"/>
</dbReference>
<dbReference type="AlphaFoldDB" id="Q7UGE6"/>
<gene>
    <name evidence="1" type="ordered locus">RB5267</name>
</gene>
<proteinExistence type="predicted"/>
<evidence type="ECO:0000313" key="1">
    <source>
        <dbReference type="EMBL" id="CAD78383.1"/>
    </source>
</evidence>
<reference evidence="1 2" key="1">
    <citation type="journal article" date="2003" name="Proc. Natl. Acad. Sci. U.S.A.">
        <title>Complete genome sequence of the marine planctomycete Pirellula sp. strain 1.</title>
        <authorList>
            <person name="Gloeckner F.O."/>
            <person name="Kube M."/>
            <person name="Bauer M."/>
            <person name="Teeling H."/>
            <person name="Lombardot T."/>
            <person name="Ludwig W."/>
            <person name="Gade D."/>
            <person name="Beck A."/>
            <person name="Borzym K."/>
            <person name="Heitmann K."/>
            <person name="Rabus R."/>
            <person name="Schlesner H."/>
            <person name="Amann R."/>
            <person name="Reinhardt R."/>
        </authorList>
    </citation>
    <scope>NUCLEOTIDE SEQUENCE [LARGE SCALE GENOMIC DNA]</scope>
    <source>
        <strain evidence="2">DSM 10527 / NCIMB 13988 / SH1</strain>
    </source>
</reference>
<keyword evidence="2" id="KW-1185">Reference proteome</keyword>
<sequence length="46" mass="5141">MCEVHPTRPALSRYAGMVGFQLVSRLGVSPGFAWEPWRTPNGSHTR</sequence>
<dbReference type="KEGG" id="rba:RB5267"/>
<name>Q7UGE6_RHOBA</name>
<dbReference type="InParanoid" id="Q7UGE6"/>
<evidence type="ECO:0000313" key="2">
    <source>
        <dbReference type="Proteomes" id="UP000001025"/>
    </source>
</evidence>
<protein>
    <submittedName>
        <fullName evidence="1">Uncharacterized protein</fullName>
    </submittedName>
</protein>
<dbReference type="HOGENOM" id="CLU_3188281_0_0_0"/>
<organism evidence="1 2">
    <name type="scientific">Rhodopirellula baltica (strain DSM 10527 / NCIMB 13988 / SH1)</name>
    <dbReference type="NCBI Taxonomy" id="243090"/>
    <lineage>
        <taxon>Bacteria</taxon>
        <taxon>Pseudomonadati</taxon>
        <taxon>Planctomycetota</taxon>
        <taxon>Planctomycetia</taxon>
        <taxon>Pirellulales</taxon>
        <taxon>Pirellulaceae</taxon>
        <taxon>Rhodopirellula</taxon>
    </lineage>
</organism>
<accession>Q7UGE6</accession>
<dbReference type="EnsemblBacteria" id="CAD78383">
    <property type="protein sequence ID" value="CAD78383"/>
    <property type="gene ID" value="RB5267"/>
</dbReference>